<proteinExistence type="inferred from homology"/>
<feature type="binding site" evidence="9">
    <location>
        <position position="205"/>
    </location>
    <ligand>
        <name>substrate</name>
    </ligand>
</feature>
<dbReference type="OrthoDB" id="9806756at2"/>
<feature type="binding site" evidence="9">
    <location>
        <position position="274"/>
    </location>
    <ligand>
        <name>Mg(2+)</name>
        <dbReference type="ChEBI" id="CHEBI:18420"/>
        <label>2</label>
    </ligand>
</feature>
<keyword evidence="7 9" id="KW-0119">Carbohydrate metabolism</keyword>
<dbReference type="InterPro" id="IPR044015">
    <property type="entry name" value="FBPase_C_dom"/>
</dbReference>
<feature type="domain" description="Fructose-1-6-bisphosphatase class I N-terminal" evidence="11">
    <location>
        <begin position="16"/>
        <end position="191"/>
    </location>
</feature>
<comment type="catalytic activity">
    <reaction evidence="1 9">
        <text>beta-D-fructose 1,6-bisphosphate + H2O = beta-D-fructose 6-phosphate + phosphate</text>
        <dbReference type="Rhea" id="RHEA:11064"/>
        <dbReference type="ChEBI" id="CHEBI:15377"/>
        <dbReference type="ChEBI" id="CHEBI:32966"/>
        <dbReference type="ChEBI" id="CHEBI:43474"/>
        <dbReference type="ChEBI" id="CHEBI:57634"/>
        <dbReference type="EC" id="3.1.3.11"/>
    </reaction>
</comment>
<dbReference type="GO" id="GO:0005986">
    <property type="term" value="P:sucrose biosynthetic process"/>
    <property type="evidence" value="ECO:0007669"/>
    <property type="project" value="TreeGrafter"/>
</dbReference>
<evidence type="ECO:0000259" key="11">
    <source>
        <dbReference type="Pfam" id="PF00316"/>
    </source>
</evidence>
<comment type="subcellular location">
    <subcellularLocation>
        <location evidence="9">Cytoplasm</location>
    </subcellularLocation>
</comment>
<dbReference type="GO" id="GO:0030388">
    <property type="term" value="P:fructose 1,6-bisphosphate metabolic process"/>
    <property type="evidence" value="ECO:0007669"/>
    <property type="project" value="TreeGrafter"/>
</dbReference>
<feature type="binding site" evidence="9">
    <location>
        <position position="112"/>
    </location>
    <ligand>
        <name>Mg(2+)</name>
        <dbReference type="ChEBI" id="CHEBI:18420"/>
        <label>1</label>
    </ligand>
</feature>
<evidence type="ECO:0000256" key="9">
    <source>
        <dbReference type="HAMAP-Rule" id="MF_01855"/>
    </source>
</evidence>
<dbReference type="AlphaFoldDB" id="A0A372NP96"/>
<keyword evidence="14" id="KW-1185">Reference proteome</keyword>
<dbReference type="PANTHER" id="PTHR11556">
    <property type="entry name" value="FRUCTOSE-1,6-BISPHOSPHATASE-RELATED"/>
    <property type="match status" value="1"/>
</dbReference>
<comment type="similarity">
    <text evidence="2 9 10">Belongs to the FBPase class 1 family.</text>
</comment>
<feature type="domain" description="Fructose-1-6-bisphosphatase class 1 C-terminal" evidence="12">
    <location>
        <begin position="195"/>
        <end position="325"/>
    </location>
</feature>
<dbReference type="Gene3D" id="3.30.540.10">
    <property type="entry name" value="Fructose-1,6-Bisphosphatase, subunit A, domain 1"/>
    <property type="match status" value="1"/>
</dbReference>
<comment type="cofactor">
    <cofactor evidence="9">
        <name>Mg(2+)</name>
        <dbReference type="ChEBI" id="CHEBI:18420"/>
    </cofactor>
    <text evidence="9">Binds 2 magnesium ions per subunit.</text>
</comment>
<evidence type="ECO:0000256" key="8">
    <source>
        <dbReference type="ARBA" id="ARBA00024331"/>
    </source>
</evidence>
<dbReference type="HAMAP" id="MF_01855">
    <property type="entry name" value="FBPase_class1"/>
    <property type="match status" value="1"/>
</dbReference>
<evidence type="ECO:0000256" key="4">
    <source>
        <dbReference type="ARBA" id="ARBA00022723"/>
    </source>
</evidence>
<name>A0A372NP96_9SPHI</name>
<gene>
    <name evidence="9" type="primary">fbp</name>
    <name evidence="13" type="ORF">D0C36_22740</name>
</gene>
<feature type="binding site" evidence="9">
    <location>
        <position position="110"/>
    </location>
    <ligand>
        <name>Mg(2+)</name>
        <dbReference type="ChEBI" id="CHEBI:18420"/>
        <label>2</label>
    </ligand>
</feature>
<dbReference type="PANTHER" id="PTHR11556:SF35">
    <property type="entry name" value="SEDOHEPTULOSE-1,7-BISPHOSPHATASE, CHLOROPLASTIC"/>
    <property type="match status" value="1"/>
</dbReference>
<evidence type="ECO:0000256" key="7">
    <source>
        <dbReference type="ARBA" id="ARBA00023277"/>
    </source>
</evidence>
<dbReference type="GO" id="GO:0006002">
    <property type="term" value="P:fructose 6-phosphate metabolic process"/>
    <property type="evidence" value="ECO:0007669"/>
    <property type="project" value="TreeGrafter"/>
</dbReference>
<dbReference type="PRINTS" id="PR00115">
    <property type="entry name" value="F16BPHPHTASE"/>
</dbReference>
<feature type="binding site" evidence="9">
    <location>
        <begin position="113"/>
        <end position="116"/>
    </location>
    <ligand>
        <name>substrate</name>
    </ligand>
</feature>
<dbReference type="Gene3D" id="3.40.190.80">
    <property type="match status" value="1"/>
</dbReference>
<feature type="binding site" evidence="9">
    <location>
        <position position="87"/>
    </location>
    <ligand>
        <name>Mg(2+)</name>
        <dbReference type="ChEBI" id="CHEBI:18420"/>
        <label>1</label>
    </ligand>
</feature>
<dbReference type="EC" id="3.1.3.11" evidence="9"/>
<comment type="caution">
    <text evidence="13">The sequence shown here is derived from an EMBL/GenBank/DDBJ whole genome shotgun (WGS) entry which is preliminary data.</text>
</comment>
<evidence type="ECO:0000256" key="3">
    <source>
        <dbReference type="ARBA" id="ARBA00022490"/>
    </source>
</evidence>
<evidence type="ECO:0000313" key="14">
    <source>
        <dbReference type="Proteomes" id="UP000264217"/>
    </source>
</evidence>
<evidence type="ECO:0000256" key="2">
    <source>
        <dbReference type="ARBA" id="ARBA00010941"/>
    </source>
</evidence>
<dbReference type="Pfam" id="PF18913">
    <property type="entry name" value="FBPase_C"/>
    <property type="match status" value="1"/>
</dbReference>
<feature type="binding site" evidence="9">
    <location>
        <position position="113"/>
    </location>
    <ligand>
        <name>Mg(2+)</name>
        <dbReference type="ChEBI" id="CHEBI:18420"/>
        <label>2</label>
    </ligand>
</feature>
<dbReference type="InterPro" id="IPR028343">
    <property type="entry name" value="FBPtase"/>
</dbReference>
<evidence type="ECO:0000256" key="5">
    <source>
        <dbReference type="ARBA" id="ARBA00022801"/>
    </source>
</evidence>
<dbReference type="Proteomes" id="UP000264217">
    <property type="component" value="Unassembled WGS sequence"/>
</dbReference>
<comment type="caution">
    <text evidence="9">Lacks conserved residue(s) required for the propagation of feature annotation.</text>
</comment>
<accession>A0A372NP96</accession>
<dbReference type="RefSeq" id="WP_117394030.1">
    <property type="nucleotide sequence ID" value="NZ_QWDC01000005.1"/>
</dbReference>
<dbReference type="PIRSF" id="PIRSF000904">
    <property type="entry name" value="FBPtase_SBPase"/>
    <property type="match status" value="1"/>
</dbReference>
<evidence type="ECO:0000259" key="12">
    <source>
        <dbReference type="Pfam" id="PF18913"/>
    </source>
</evidence>
<dbReference type="FunFam" id="3.40.190.80:FF:000001">
    <property type="entry name" value="Fructose-1,6-bisphosphatase class 1"/>
    <property type="match status" value="1"/>
</dbReference>
<dbReference type="PIRSF" id="PIRSF500210">
    <property type="entry name" value="FBPtase"/>
    <property type="match status" value="1"/>
</dbReference>
<sequence>MPKEINLYRFMKGRNEDNQDLITALEHMSKAAIIISDQLAGQLHLMSPSAESINLHGEIQHYLDQFAEQQFLNALTDSDSCFAVISEEQEDYIQLSSALSQRARYIIALDPLDGSSNIDVNVPVGSIFSIYDRFKSASPNHPAAVLQDSGSQVAAGYFLYGPATMLVMALSDQVNGFTLDRSLHEFILSHPDIRIPENGSIYSVNDGNYHQFDRGTQNYLRFCRQQEEFYGSAFTARYIGSMVADIHRTLFRGGIFLYPATTAAPSGKLRLAYECRPMAYIIEKAGGLANSGPKNILEIDLSSPHQRAPVVMGSAEMVRTAQNFLNSSLPVTCEQSF</sequence>
<dbReference type="GO" id="GO:0005829">
    <property type="term" value="C:cytosol"/>
    <property type="evidence" value="ECO:0007669"/>
    <property type="project" value="TreeGrafter"/>
</dbReference>
<dbReference type="SUPFAM" id="SSF56655">
    <property type="entry name" value="Carbohydrate phosphatase"/>
    <property type="match status" value="1"/>
</dbReference>
<keyword evidence="4 9" id="KW-0479">Metal-binding</keyword>
<dbReference type="CDD" id="cd00354">
    <property type="entry name" value="FBPase"/>
    <property type="match status" value="1"/>
</dbReference>
<evidence type="ECO:0000313" key="13">
    <source>
        <dbReference type="EMBL" id="RFZ90063.1"/>
    </source>
</evidence>
<comment type="subunit">
    <text evidence="9">Homotetramer.</text>
</comment>
<dbReference type="InterPro" id="IPR000146">
    <property type="entry name" value="FBPase_class-1"/>
</dbReference>
<dbReference type="GO" id="GO:0000287">
    <property type="term" value="F:magnesium ion binding"/>
    <property type="evidence" value="ECO:0007669"/>
    <property type="project" value="UniProtKB-UniRule"/>
</dbReference>
<dbReference type="GO" id="GO:0006000">
    <property type="term" value="P:fructose metabolic process"/>
    <property type="evidence" value="ECO:0007669"/>
    <property type="project" value="TreeGrafter"/>
</dbReference>
<evidence type="ECO:0000256" key="10">
    <source>
        <dbReference type="RuleBase" id="RU000508"/>
    </source>
</evidence>
<dbReference type="GO" id="GO:0042132">
    <property type="term" value="F:fructose 1,6-bisphosphate 1-phosphatase activity"/>
    <property type="evidence" value="ECO:0007669"/>
    <property type="project" value="UniProtKB-UniRule"/>
</dbReference>
<evidence type="ECO:0000256" key="1">
    <source>
        <dbReference type="ARBA" id="ARBA00001273"/>
    </source>
</evidence>
<feature type="binding site" evidence="9">
    <location>
        <position position="238"/>
    </location>
    <ligand>
        <name>substrate</name>
    </ligand>
</feature>
<keyword evidence="6 9" id="KW-0460">Magnesium</keyword>
<comment type="pathway">
    <text evidence="8">Carbohydrate biosynthesis.</text>
</comment>
<dbReference type="GO" id="GO:0006094">
    <property type="term" value="P:gluconeogenesis"/>
    <property type="evidence" value="ECO:0007669"/>
    <property type="project" value="UniProtKB-UniRule"/>
</dbReference>
<reference evidence="13 14" key="1">
    <citation type="submission" date="2018-08" db="EMBL/GenBank/DDBJ databases">
        <title>Mucilaginibacter sp. MYSH2.</title>
        <authorList>
            <person name="Seo T."/>
        </authorList>
    </citation>
    <scope>NUCLEOTIDE SEQUENCE [LARGE SCALE GENOMIC DNA]</scope>
    <source>
        <strain evidence="13 14">MYSH2</strain>
    </source>
</reference>
<dbReference type="Pfam" id="PF00316">
    <property type="entry name" value="FBPase"/>
    <property type="match status" value="1"/>
</dbReference>
<dbReference type="EMBL" id="QWDC01000005">
    <property type="protein sequence ID" value="RFZ90063.1"/>
    <property type="molecule type" value="Genomic_DNA"/>
</dbReference>
<keyword evidence="5 9" id="KW-0378">Hydrolase</keyword>
<dbReference type="InterPro" id="IPR033391">
    <property type="entry name" value="FBPase_N"/>
</dbReference>
<feature type="binding site" evidence="9">
    <location>
        <position position="268"/>
    </location>
    <ligand>
        <name>substrate</name>
    </ligand>
</feature>
<feature type="binding site" evidence="9">
    <location>
        <position position="110"/>
    </location>
    <ligand>
        <name>Mg(2+)</name>
        <dbReference type="ChEBI" id="CHEBI:18420"/>
        <label>1</label>
    </ligand>
</feature>
<protein>
    <recommendedName>
        <fullName evidence="9">Fructose-1,6-bisphosphatase class 1</fullName>
        <shortName evidence="9">FBPase class 1</shortName>
        <ecNumber evidence="9">3.1.3.11</ecNumber>
    </recommendedName>
    <alternativeName>
        <fullName evidence="9">D-fructose-1,6-bisphosphate 1-phosphohydrolase class 1</fullName>
    </alternativeName>
</protein>
<organism evidence="13 14">
    <name type="scientific">Mucilaginibacter conchicola</name>
    <dbReference type="NCBI Taxonomy" id="2303333"/>
    <lineage>
        <taxon>Bacteria</taxon>
        <taxon>Pseudomonadati</taxon>
        <taxon>Bacteroidota</taxon>
        <taxon>Sphingobacteriia</taxon>
        <taxon>Sphingobacteriales</taxon>
        <taxon>Sphingobacteriaceae</taxon>
        <taxon>Mucilaginibacter</taxon>
    </lineage>
</organism>
<keyword evidence="3 9" id="KW-0963">Cytoplasm</keyword>
<evidence type="ECO:0000256" key="6">
    <source>
        <dbReference type="ARBA" id="ARBA00022842"/>
    </source>
</evidence>